<gene>
    <name evidence="2" type="ORF">CDL15_Pgr022302</name>
</gene>
<dbReference type="EMBL" id="MTKT01003937">
    <property type="protein sequence ID" value="OWM74031.1"/>
    <property type="molecule type" value="Genomic_DNA"/>
</dbReference>
<name>A0A218WP74_PUNGR</name>
<evidence type="ECO:0000313" key="2">
    <source>
        <dbReference type="EMBL" id="OWM74031.1"/>
    </source>
</evidence>
<accession>A0A218WP74</accession>
<protein>
    <submittedName>
        <fullName evidence="2">Uncharacterized protein</fullName>
    </submittedName>
</protein>
<proteinExistence type="predicted"/>
<sequence>MLSYLLQEPWSGHLKLLRSLLKYRVPICCGLTIAFKGAESAASATVVSAWIAYVVICRYWMAYGILDATQCFATEASQLKDNMSRNNTSSRYEDSSSDEEMT</sequence>
<feature type="compositionally biased region" description="Polar residues" evidence="1">
    <location>
        <begin position="81"/>
        <end position="90"/>
    </location>
</feature>
<organism evidence="2 3">
    <name type="scientific">Punica granatum</name>
    <name type="common">Pomegranate</name>
    <dbReference type="NCBI Taxonomy" id="22663"/>
    <lineage>
        <taxon>Eukaryota</taxon>
        <taxon>Viridiplantae</taxon>
        <taxon>Streptophyta</taxon>
        <taxon>Embryophyta</taxon>
        <taxon>Tracheophyta</taxon>
        <taxon>Spermatophyta</taxon>
        <taxon>Magnoliopsida</taxon>
        <taxon>eudicotyledons</taxon>
        <taxon>Gunneridae</taxon>
        <taxon>Pentapetalae</taxon>
        <taxon>rosids</taxon>
        <taxon>malvids</taxon>
        <taxon>Myrtales</taxon>
        <taxon>Lythraceae</taxon>
        <taxon>Punica</taxon>
    </lineage>
</organism>
<dbReference type="AlphaFoldDB" id="A0A218WP74"/>
<evidence type="ECO:0000313" key="3">
    <source>
        <dbReference type="Proteomes" id="UP000197138"/>
    </source>
</evidence>
<dbReference type="Proteomes" id="UP000197138">
    <property type="component" value="Unassembled WGS sequence"/>
</dbReference>
<reference evidence="3" key="1">
    <citation type="journal article" date="2017" name="Plant J.">
        <title>The pomegranate (Punica granatum L.) genome and the genomics of punicalagin biosynthesis.</title>
        <authorList>
            <person name="Qin G."/>
            <person name="Xu C."/>
            <person name="Ming R."/>
            <person name="Tang H."/>
            <person name="Guyot R."/>
            <person name="Kramer E.M."/>
            <person name="Hu Y."/>
            <person name="Yi X."/>
            <person name="Qi Y."/>
            <person name="Xu X."/>
            <person name="Gao Z."/>
            <person name="Pan H."/>
            <person name="Jian J."/>
            <person name="Tian Y."/>
            <person name="Yue Z."/>
            <person name="Xu Y."/>
        </authorList>
    </citation>
    <scope>NUCLEOTIDE SEQUENCE [LARGE SCALE GENOMIC DNA]</scope>
    <source>
        <strain evidence="3">cv. Dabenzi</strain>
    </source>
</reference>
<evidence type="ECO:0000256" key="1">
    <source>
        <dbReference type="SAM" id="MobiDB-lite"/>
    </source>
</evidence>
<feature type="region of interest" description="Disordered" evidence="1">
    <location>
        <begin position="81"/>
        <end position="102"/>
    </location>
</feature>
<comment type="caution">
    <text evidence="2">The sequence shown here is derived from an EMBL/GenBank/DDBJ whole genome shotgun (WGS) entry which is preliminary data.</text>
</comment>